<feature type="domain" description="IclR-ED" evidence="1">
    <location>
        <begin position="1"/>
        <end position="156"/>
    </location>
</feature>
<dbReference type="SUPFAM" id="SSF55781">
    <property type="entry name" value="GAF domain-like"/>
    <property type="match status" value="1"/>
</dbReference>
<dbReference type="HOGENOM" id="CLU_1690624_0_0_11"/>
<proteinExistence type="predicted"/>
<dbReference type="STRING" id="457427.SSOG_08005"/>
<dbReference type="Proteomes" id="UP000003963">
    <property type="component" value="Unassembled WGS sequence"/>
</dbReference>
<dbReference type="Pfam" id="PF01614">
    <property type="entry name" value="IclR_C"/>
    <property type="match status" value="1"/>
</dbReference>
<name>D9WS47_9ACTN</name>
<dbReference type="InterPro" id="IPR050707">
    <property type="entry name" value="HTH_MetabolicPath_Reg"/>
</dbReference>
<dbReference type="InterPro" id="IPR029016">
    <property type="entry name" value="GAF-like_dom_sf"/>
</dbReference>
<evidence type="ECO:0000313" key="2">
    <source>
        <dbReference type="EMBL" id="EFL28291.1"/>
    </source>
</evidence>
<evidence type="ECO:0000313" key="3">
    <source>
        <dbReference type="Proteomes" id="UP000003963"/>
    </source>
</evidence>
<reference evidence="2 3" key="1">
    <citation type="submission" date="2009-02" db="EMBL/GenBank/DDBJ databases">
        <title>Annotation of Streptomyces hygroscopicus strain ATCC 53653.</title>
        <authorList>
            <consortium name="The Broad Institute Genome Sequencing Platform"/>
            <consortium name="Broad Institute Microbial Sequencing Center"/>
            <person name="Fischbach M."/>
            <person name="Godfrey P."/>
            <person name="Ward D."/>
            <person name="Young S."/>
            <person name="Zeng Q."/>
            <person name="Koehrsen M."/>
            <person name="Alvarado L."/>
            <person name="Berlin A.M."/>
            <person name="Bochicchio J."/>
            <person name="Borenstein D."/>
            <person name="Chapman S.B."/>
            <person name="Chen Z."/>
            <person name="Engels R."/>
            <person name="Freedman E."/>
            <person name="Gellesch M."/>
            <person name="Goldberg J."/>
            <person name="Griggs A."/>
            <person name="Gujja S."/>
            <person name="Heilman E.R."/>
            <person name="Heiman D.I."/>
            <person name="Hepburn T.A."/>
            <person name="Howarth C."/>
            <person name="Jen D."/>
            <person name="Larson L."/>
            <person name="Lewis B."/>
            <person name="Mehta T."/>
            <person name="Park D."/>
            <person name="Pearson M."/>
            <person name="Richards J."/>
            <person name="Roberts A."/>
            <person name="Saif S."/>
            <person name="Shea T.D."/>
            <person name="Shenoy N."/>
            <person name="Sisk P."/>
            <person name="Stolte C."/>
            <person name="Sykes S.N."/>
            <person name="Thomson T."/>
            <person name="Walk T."/>
            <person name="White J."/>
            <person name="Yandava C."/>
            <person name="Straight P."/>
            <person name="Clardy J."/>
            <person name="Hung D."/>
            <person name="Kolter R."/>
            <person name="Mekalanos J."/>
            <person name="Walker S."/>
            <person name="Walsh C.T."/>
            <person name="Wieland-Brown L.C."/>
            <person name="Haas B."/>
            <person name="Nusbaum C."/>
            <person name="Birren B."/>
        </authorList>
    </citation>
    <scope>NUCLEOTIDE SEQUENCE [LARGE SCALE GENOMIC DNA]</scope>
    <source>
        <strain evidence="2 3">ATCC 53653</strain>
    </source>
</reference>
<dbReference type="PANTHER" id="PTHR30136:SF24">
    <property type="entry name" value="HTH-TYPE TRANSCRIPTIONAL REPRESSOR ALLR"/>
    <property type="match status" value="1"/>
</dbReference>
<organism evidence="2 3">
    <name type="scientific">Streptomyces himastatinicus ATCC 53653</name>
    <dbReference type="NCBI Taxonomy" id="457427"/>
    <lineage>
        <taxon>Bacteria</taxon>
        <taxon>Bacillati</taxon>
        <taxon>Actinomycetota</taxon>
        <taxon>Actinomycetes</taxon>
        <taxon>Kitasatosporales</taxon>
        <taxon>Streptomycetaceae</taxon>
        <taxon>Streptomyces</taxon>
        <taxon>Streptomyces violaceusniger group</taxon>
    </lineage>
</organism>
<dbReference type="PANTHER" id="PTHR30136">
    <property type="entry name" value="HELIX-TURN-HELIX TRANSCRIPTIONAL REGULATOR, ICLR FAMILY"/>
    <property type="match status" value="1"/>
</dbReference>
<gene>
    <name evidence="2" type="ORF">SSOG_08005</name>
</gene>
<dbReference type="AlphaFoldDB" id="D9WS47"/>
<dbReference type="PROSITE" id="PS51078">
    <property type="entry name" value="ICLR_ED"/>
    <property type="match status" value="1"/>
</dbReference>
<dbReference type="GO" id="GO:0003677">
    <property type="term" value="F:DNA binding"/>
    <property type="evidence" value="ECO:0007669"/>
    <property type="project" value="TreeGrafter"/>
</dbReference>
<keyword evidence="3" id="KW-1185">Reference proteome</keyword>
<dbReference type="EMBL" id="GG657754">
    <property type="protein sequence ID" value="EFL28291.1"/>
    <property type="molecule type" value="Genomic_DNA"/>
</dbReference>
<dbReference type="GO" id="GO:0045892">
    <property type="term" value="P:negative regulation of DNA-templated transcription"/>
    <property type="evidence" value="ECO:0007669"/>
    <property type="project" value="TreeGrafter"/>
</dbReference>
<dbReference type="Gene3D" id="3.30.450.40">
    <property type="match status" value="1"/>
</dbReference>
<dbReference type="InterPro" id="IPR014757">
    <property type="entry name" value="Tscrpt_reg_IclR_C"/>
</dbReference>
<evidence type="ECO:0000259" key="1">
    <source>
        <dbReference type="PROSITE" id="PS51078"/>
    </source>
</evidence>
<accession>D9WS47</accession>
<protein>
    <submittedName>
        <fullName evidence="2">IclR family transcriptional regulator</fullName>
    </submittedName>
</protein>
<dbReference type="GO" id="GO:0003700">
    <property type="term" value="F:DNA-binding transcription factor activity"/>
    <property type="evidence" value="ECO:0007669"/>
    <property type="project" value="TreeGrafter"/>
</dbReference>
<sequence>PRGRPWCSPFPGNHDVLFVEKVLQPARRRCRRHRRSKGRVPFHCGASGKALLAFGAEALREGVMAAPLRRRTPWTITDPARLEAELEQVRAQGYAVDRQELVVGYAAVAAPVFVDGVAVATLTVVGPVERLDVRRLAPVVGAAGRALTRDVAPVKG</sequence>
<feature type="non-terminal residue" evidence="2">
    <location>
        <position position="1"/>
    </location>
</feature>